<dbReference type="RefSeq" id="XP_058344804.1">
    <property type="nucleotide sequence ID" value="XM_058484543.1"/>
</dbReference>
<reference evidence="2 3" key="1">
    <citation type="submission" date="2023-03" db="EMBL/GenBank/DDBJ databases">
        <title>Genome sequence of Lichtheimia ornata CBS 291.66.</title>
        <authorList>
            <person name="Mohabir J.T."/>
            <person name="Shea T.P."/>
            <person name="Kurbessoian T."/>
            <person name="Berby B."/>
            <person name="Fontaine J."/>
            <person name="Livny J."/>
            <person name="Gnirke A."/>
            <person name="Stajich J.E."/>
            <person name="Cuomo C.A."/>
        </authorList>
    </citation>
    <scope>NUCLEOTIDE SEQUENCE [LARGE SCALE GENOMIC DNA]</scope>
    <source>
        <strain evidence="2">CBS 291.66</strain>
    </source>
</reference>
<feature type="region of interest" description="Disordered" evidence="1">
    <location>
        <begin position="514"/>
        <end position="537"/>
    </location>
</feature>
<feature type="compositionally biased region" description="Polar residues" evidence="1">
    <location>
        <begin position="27"/>
        <end position="37"/>
    </location>
</feature>
<dbReference type="EMBL" id="JARTCD010000016">
    <property type="protein sequence ID" value="KAJ8659891.1"/>
    <property type="molecule type" value="Genomic_DNA"/>
</dbReference>
<comment type="caution">
    <text evidence="2">The sequence shown here is derived from an EMBL/GenBank/DDBJ whole genome shotgun (WGS) entry which is preliminary data.</text>
</comment>
<feature type="compositionally biased region" description="Basic and acidic residues" evidence="1">
    <location>
        <begin position="195"/>
        <end position="208"/>
    </location>
</feature>
<evidence type="ECO:0008006" key="4">
    <source>
        <dbReference type="Google" id="ProtNLM"/>
    </source>
</evidence>
<feature type="region of interest" description="Disordered" evidence="1">
    <location>
        <begin position="187"/>
        <end position="232"/>
    </location>
</feature>
<feature type="compositionally biased region" description="Low complexity" evidence="1">
    <location>
        <begin position="113"/>
        <end position="125"/>
    </location>
</feature>
<feature type="region of interest" description="Disordered" evidence="1">
    <location>
        <begin position="65"/>
        <end position="88"/>
    </location>
</feature>
<evidence type="ECO:0000313" key="2">
    <source>
        <dbReference type="EMBL" id="KAJ8659891.1"/>
    </source>
</evidence>
<keyword evidence="3" id="KW-1185">Reference proteome</keyword>
<feature type="compositionally biased region" description="Polar residues" evidence="1">
    <location>
        <begin position="127"/>
        <end position="137"/>
    </location>
</feature>
<sequence>MEVYFHSPSIETNGAIASATTKEHSKPASTIDGTPNMATAEPTKLMKTSRSNNRSAWKTSLTRMIDSQRRIAPTTTTSNNNNDHEPLKKQPISQMMKQRALYYLEKKPWATTTTTTATEDAPAPAVESSTLDTSVTKQQQQHHGQQQLRNAMAWLGRSFQRLHTAQKSKELLRAAFKRNLSLPALSHSTASTMEHTTDNISAKEQKQNDDDESTGRPAFDRERNNNAHIESELKPGTRIIHCKVLQLINLSSNKTRHYQVDVRMNGVSQTMVYGTLSKSSKNSSCTTEPSSVFPIHVCTEDESDGPFELEFVVSRRHGHKGIIGRIASKSATVVVGVGHISSHDMPHFARAGTRHVKRCKLSNPNRIRGWDLDLTLELVCEQVVGGAGGLVPQNRAPWTYYTYASGLSDLAVEDDDDRECDAASLETAQAHCTAGDYLTFYIHGRSFPTWERYWVVLKQDSLLLHDFSYGEQRGPAYEISLNAIERVARPTLDEQDRICLGRTHGLVLQVDPKWLQPPPAAADNDDDDDESPTARVQQEEEEAAIDEGKIFLYADNATHALYWRRSLAGHDKSDNATHDSIHTRFLW</sequence>
<feature type="compositionally biased region" description="Basic and acidic residues" evidence="1">
    <location>
        <begin position="218"/>
        <end position="232"/>
    </location>
</feature>
<accession>A0AAD7V971</accession>
<name>A0AAD7V971_9FUNG</name>
<proteinExistence type="predicted"/>
<dbReference type="GeneID" id="83211897"/>
<evidence type="ECO:0000256" key="1">
    <source>
        <dbReference type="SAM" id="MobiDB-lite"/>
    </source>
</evidence>
<evidence type="ECO:0000313" key="3">
    <source>
        <dbReference type="Proteomes" id="UP001234581"/>
    </source>
</evidence>
<feature type="region of interest" description="Disordered" evidence="1">
    <location>
        <begin position="19"/>
        <end position="38"/>
    </location>
</feature>
<gene>
    <name evidence="2" type="ORF">O0I10_004484</name>
</gene>
<feature type="region of interest" description="Disordered" evidence="1">
    <location>
        <begin position="113"/>
        <end position="146"/>
    </location>
</feature>
<protein>
    <recommendedName>
        <fullName evidence="4">PH domain-containing protein</fullName>
    </recommendedName>
</protein>
<organism evidence="2 3">
    <name type="scientific">Lichtheimia ornata</name>
    <dbReference type="NCBI Taxonomy" id="688661"/>
    <lineage>
        <taxon>Eukaryota</taxon>
        <taxon>Fungi</taxon>
        <taxon>Fungi incertae sedis</taxon>
        <taxon>Mucoromycota</taxon>
        <taxon>Mucoromycotina</taxon>
        <taxon>Mucoromycetes</taxon>
        <taxon>Mucorales</taxon>
        <taxon>Lichtheimiaceae</taxon>
        <taxon>Lichtheimia</taxon>
    </lineage>
</organism>
<dbReference type="AlphaFoldDB" id="A0AAD7V971"/>
<dbReference type="Proteomes" id="UP001234581">
    <property type="component" value="Unassembled WGS sequence"/>
</dbReference>